<reference evidence="6 7" key="1">
    <citation type="submission" date="2023-07" db="EMBL/GenBank/DDBJ databases">
        <title>Functional and genomic diversity of the sorghum phyllosphere microbiome.</title>
        <authorList>
            <person name="Shade A."/>
        </authorList>
    </citation>
    <scope>NUCLEOTIDE SEQUENCE [LARGE SCALE GENOMIC DNA]</scope>
    <source>
        <strain evidence="6 7">SORGH_AS_0887</strain>
    </source>
</reference>
<accession>A0ABU0UX82</accession>
<feature type="domain" description="HTH tetR-type" evidence="5">
    <location>
        <begin position="1"/>
        <end position="61"/>
    </location>
</feature>
<dbReference type="SUPFAM" id="SSF48498">
    <property type="entry name" value="Tetracyclin repressor-like, C-terminal domain"/>
    <property type="match status" value="1"/>
</dbReference>
<evidence type="ECO:0000256" key="2">
    <source>
        <dbReference type="ARBA" id="ARBA00023125"/>
    </source>
</evidence>
<proteinExistence type="predicted"/>
<dbReference type="InterPro" id="IPR036271">
    <property type="entry name" value="Tet_transcr_reg_TetR-rel_C_sf"/>
</dbReference>
<dbReference type="EMBL" id="JAUTBK010000002">
    <property type="protein sequence ID" value="MDQ1208888.1"/>
    <property type="molecule type" value="Genomic_DNA"/>
</dbReference>
<evidence type="ECO:0000256" key="1">
    <source>
        <dbReference type="ARBA" id="ARBA00023015"/>
    </source>
</evidence>
<protein>
    <submittedName>
        <fullName evidence="6">AcrR family transcriptional regulator</fullName>
    </submittedName>
</protein>
<dbReference type="InterPro" id="IPR001647">
    <property type="entry name" value="HTH_TetR"/>
</dbReference>
<evidence type="ECO:0000313" key="7">
    <source>
        <dbReference type="Proteomes" id="UP001233360"/>
    </source>
</evidence>
<dbReference type="Proteomes" id="UP001233360">
    <property type="component" value="Unassembled WGS sequence"/>
</dbReference>
<evidence type="ECO:0000259" key="5">
    <source>
        <dbReference type="PROSITE" id="PS50977"/>
    </source>
</evidence>
<sequence length="186" mass="22160">MSKKSQILDTALRLFNVHSYSTIGIDRIIEESNVAKMTFYKYFPSKEKLIYECLLTRSMELKKSILADLDEQNTPLIQLKKIYEWHIRWFGSAEFNGCMFQKAMLNILVKYPSVIEPINDYRQWLHKTISHIFLQMNINDRFLVDTFIFILDGMIMQAKVQNFELNAEHNWTYILKMINLELEKSC</sequence>
<dbReference type="PANTHER" id="PTHR47506:SF1">
    <property type="entry name" value="HTH-TYPE TRANSCRIPTIONAL REGULATOR YJDC"/>
    <property type="match status" value="1"/>
</dbReference>
<evidence type="ECO:0000313" key="6">
    <source>
        <dbReference type="EMBL" id="MDQ1208888.1"/>
    </source>
</evidence>
<evidence type="ECO:0000256" key="4">
    <source>
        <dbReference type="PROSITE-ProRule" id="PRU00335"/>
    </source>
</evidence>
<dbReference type="Pfam" id="PF00440">
    <property type="entry name" value="TetR_N"/>
    <property type="match status" value="1"/>
</dbReference>
<comment type="caution">
    <text evidence="6">The sequence shown here is derived from an EMBL/GenBank/DDBJ whole genome shotgun (WGS) entry which is preliminary data.</text>
</comment>
<organism evidence="6 7">
    <name type="scientific">Acinetobacter baylyi</name>
    <dbReference type="NCBI Taxonomy" id="202950"/>
    <lineage>
        <taxon>Bacteria</taxon>
        <taxon>Pseudomonadati</taxon>
        <taxon>Pseudomonadota</taxon>
        <taxon>Gammaproteobacteria</taxon>
        <taxon>Moraxellales</taxon>
        <taxon>Moraxellaceae</taxon>
        <taxon>Acinetobacter</taxon>
    </lineage>
</organism>
<dbReference type="PANTHER" id="PTHR47506">
    <property type="entry name" value="TRANSCRIPTIONAL REGULATORY PROTEIN"/>
    <property type="match status" value="1"/>
</dbReference>
<dbReference type="PRINTS" id="PR00455">
    <property type="entry name" value="HTHTETR"/>
</dbReference>
<keyword evidence="2 4" id="KW-0238">DNA-binding</keyword>
<feature type="DNA-binding region" description="H-T-H motif" evidence="4">
    <location>
        <begin position="24"/>
        <end position="43"/>
    </location>
</feature>
<keyword evidence="7" id="KW-1185">Reference proteome</keyword>
<name>A0ABU0UX82_ACIBI</name>
<gene>
    <name evidence="6" type="ORF">QE380_001811</name>
</gene>
<keyword evidence="3" id="KW-0804">Transcription</keyword>
<keyword evidence="1" id="KW-0805">Transcription regulation</keyword>
<dbReference type="InterPro" id="IPR009057">
    <property type="entry name" value="Homeodomain-like_sf"/>
</dbReference>
<dbReference type="PROSITE" id="PS50977">
    <property type="entry name" value="HTH_TETR_2"/>
    <property type="match status" value="1"/>
</dbReference>
<dbReference type="RefSeq" id="WP_307003374.1">
    <property type="nucleotide sequence ID" value="NZ_JAUTBK010000002.1"/>
</dbReference>
<dbReference type="SUPFAM" id="SSF46689">
    <property type="entry name" value="Homeodomain-like"/>
    <property type="match status" value="1"/>
</dbReference>
<dbReference type="Gene3D" id="1.10.357.10">
    <property type="entry name" value="Tetracycline Repressor, domain 2"/>
    <property type="match status" value="1"/>
</dbReference>
<evidence type="ECO:0000256" key="3">
    <source>
        <dbReference type="ARBA" id="ARBA00023163"/>
    </source>
</evidence>